<dbReference type="GO" id="GO:0044550">
    <property type="term" value="P:secondary metabolite biosynthetic process"/>
    <property type="evidence" value="ECO:0007669"/>
    <property type="project" value="UniProtKB-ARBA"/>
</dbReference>
<dbReference type="FunFam" id="3.40.50.720:FF:000084">
    <property type="entry name" value="Short-chain dehydrogenase reductase"/>
    <property type="match status" value="1"/>
</dbReference>
<dbReference type="VEuPathDB" id="FungiDB:AFLA_012930"/>
<dbReference type="AlphaFoldDB" id="A0A5N6GIS7"/>
<dbReference type="PANTHER" id="PTHR24321">
    <property type="entry name" value="DEHYDROGENASES, SHORT CHAIN"/>
    <property type="match status" value="1"/>
</dbReference>
<dbReference type="InterPro" id="IPR002347">
    <property type="entry name" value="SDR_fam"/>
</dbReference>
<comment type="similarity">
    <text evidence="1">Belongs to the short-chain dehydrogenases/reductases (SDR) family.</text>
</comment>
<dbReference type="Proteomes" id="UP000325434">
    <property type="component" value="Unassembled WGS sequence"/>
</dbReference>
<dbReference type="Pfam" id="PF13561">
    <property type="entry name" value="adh_short_C2"/>
    <property type="match status" value="1"/>
</dbReference>
<dbReference type="PROSITE" id="PS00061">
    <property type="entry name" value="ADH_SHORT"/>
    <property type="match status" value="1"/>
</dbReference>
<accession>A0A5N6GIS7</accession>
<dbReference type="InterPro" id="IPR036291">
    <property type="entry name" value="NAD(P)-bd_dom_sf"/>
</dbReference>
<dbReference type="PANTHER" id="PTHR24321:SF12">
    <property type="entry name" value="SHORT-CHAIN DEHYDROGENASE_REDUCTASE FAMILY, PUTATIVE (AFU_ORTHOLOGUE AFUA_5G14340)-RELATED"/>
    <property type="match status" value="1"/>
</dbReference>
<reference evidence="4" key="1">
    <citation type="submission" date="2019-04" db="EMBL/GenBank/DDBJ databases">
        <title>Friends and foes A comparative genomics study of 23 Aspergillus species from section Flavi.</title>
        <authorList>
            <consortium name="DOE Joint Genome Institute"/>
            <person name="Kjaerbolling I."/>
            <person name="Vesth T."/>
            <person name="Frisvad J.C."/>
            <person name="Nybo J.L."/>
            <person name="Theobald S."/>
            <person name="Kildgaard S."/>
            <person name="Isbrandt T."/>
            <person name="Kuo A."/>
            <person name="Sato A."/>
            <person name="Lyhne E.K."/>
            <person name="Kogle M.E."/>
            <person name="Wiebenga A."/>
            <person name="Kun R.S."/>
            <person name="Lubbers R.J."/>
            <person name="Makela M.R."/>
            <person name="Barry K."/>
            <person name="Chovatia M."/>
            <person name="Clum A."/>
            <person name="Daum C."/>
            <person name="Haridas S."/>
            <person name="He G."/>
            <person name="LaButti K."/>
            <person name="Lipzen A."/>
            <person name="Mondo S."/>
            <person name="Riley R."/>
            <person name="Salamov A."/>
            <person name="Simmons B.A."/>
            <person name="Magnuson J.K."/>
            <person name="Henrissat B."/>
            <person name="Mortensen U.H."/>
            <person name="Larsen T.O."/>
            <person name="Devries R.P."/>
            <person name="Grigoriev I.V."/>
            <person name="Machida M."/>
            <person name="Baker S.E."/>
            <person name="Andersen M.R."/>
        </authorList>
    </citation>
    <scope>NUCLEOTIDE SEQUENCE [LARGE SCALE GENOMIC DNA]</scope>
    <source>
        <strain evidence="4">CBS 121.62</strain>
    </source>
</reference>
<evidence type="ECO:0000256" key="3">
    <source>
        <dbReference type="ARBA" id="ARBA00023002"/>
    </source>
</evidence>
<evidence type="ECO:0000256" key="1">
    <source>
        <dbReference type="ARBA" id="ARBA00006484"/>
    </source>
</evidence>
<dbReference type="VEuPathDB" id="FungiDB:F9C07_2220242"/>
<dbReference type="EMBL" id="ML734683">
    <property type="protein sequence ID" value="KAB8241675.1"/>
    <property type="molecule type" value="Genomic_DNA"/>
</dbReference>
<evidence type="ECO:0000313" key="4">
    <source>
        <dbReference type="EMBL" id="KAB8241675.1"/>
    </source>
</evidence>
<name>A0A5N6GIS7_ASPFL</name>
<protein>
    <submittedName>
        <fullName evidence="4">Oxidoreductase</fullName>
    </submittedName>
</protein>
<organism evidence="4">
    <name type="scientific">Aspergillus flavus</name>
    <dbReference type="NCBI Taxonomy" id="5059"/>
    <lineage>
        <taxon>Eukaryota</taxon>
        <taxon>Fungi</taxon>
        <taxon>Dikarya</taxon>
        <taxon>Ascomycota</taxon>
        <taxon>Pezizomycotina</taxon>
        <taxon>Eurotiomycetes</taxon>
        <taxon>Eurotiomycetidae</taxon>
        <taxon>Eurotiales</taxon>
        <taxon>Aspergillaceae</taxon>
        <taxon>Aspergillus</taxon>
        <taxon>Aspergillus subgen. Circumdati</taxon>
    </lineage>
</organism>
<gene>
    <name evidence="4" type="ORF">BDV35DRAFT_400764</name>
</gene>
<proteinExistence type="inferred from homology"/>
<dbReference type="Gene3D" id="3.40.50.720">
    <property type="entry name" value="NAD(P)-binding Rossmann-like Domain"/>
    <property type="match status" value="1"/>
</dbReference>
<dbReference type="PRINTS" id="PR00081">
    <property type="entry name" value="GDHRDH"/>
</dbReference>
<sequence length="278" mass="29592">MLSGTQLDGVALVVGSGGGIGQQVAFLIAEAGARVIVFANLNEENARASAEESKQYASNKSYEATYFHVNVTDEKGVQAMVDFVIERFGSLDYAVNAAGFDNGVHTRVAEIDIENYGRIMNINAKGTMLCVRTEAAAMRKQTSKTFTSRNGTRHIGRGAIVIIASANSFAGLPGKGCYTISKHAVMTICKMAGLDHAAEGVRCNAVCPTWVRTPLLDIETKQNPKVSGMIDAMCPIKRAAECEEVGDTVAYLLSPPASYIIGTSLIVDAGITTTVRLF</sequence>
<evidence type="ECO:0000256" key="2">
    <source>
        <dbReference type="ARBA" id="ARBA00022857"/>
    </source>
</evidence>
<keyword evidence="3" id="KW-0560">Oxidoreductase</keyword>
<dbReference type="InterPro" id="IPR020904">
    <property type="entry name" value="Sc_DH/Rdtase_CS"/>
</dbReference>
<dbReference type="CDD" id="cd05233">
    <property type="entry name" value="SDR_c"/>
    <property type="match status" value="1"/>
</dbReference>
<keyword evidence="2" id="KW-0521">NADP</keyword>
<dbReference type="GO" id="GO:0016491">
    <property type="term" value="F:oxidoreductase activity"/>
    <property type="evidence" value="ECO:0007669"/>
    <property type="project" value="UniProtKB-KW"/>
</dbReference>
<dbReference type="SUPFAM" id="SSF51735">
    <property type="entry name" value="NAD(P)-binding Rossmann-fold domains"/>
    <property type="match status" value="1"/>
</dbReference>